<dbReference type="InterPro" id="IPR014048">
    <property type="entry name" value="MethylDNA_cys_MeTrfase_DNA-bd"/>
</dbReference>
<dbReference type="GO" id="GO:0043565">
    <property type="term" value="F:sequence-specific DNA binding"/>
    <property type="evidence" value="ECO:0007669"/>
    <property type="project" value="InterPro"/>
</dbReference>
<dbReference type="InterPro" id="IPR035451">
    <property type="entry name" value="Ada-like_dom_sf"/>
</dbReference>
<dbReference type="GO" id="GO:0032259">
    <property type="term" value="P:methylation"/>
    <property type="evidence" value="ECO:0007669"/>
    <property type="project" value="UniProtKB-KW"/>
</dbReference>
<evidence type="ECO:0000256" key="3">
    <source>
        <dbReference type="ARBA" id="ARBA00011918"/>
    </source>
</evidence>
<evidence type="ECO:0000256" key="10">
    <source>
        <dbReference type="ARBA" id="ARBA00023204"/>
    </source>
</evidence>
<evidence type="ECO:0000259" key="14">
    <source>
        <dbReference type="PROSITE" id="PS01124"/>
    </source>
</evidence>
<feature type="binding site" evidence="13">
    <location>
        <position position="62"/>
    </location>
    <ligand>
        <name>Zn(2+)</name>
        <dbReference type="ChEBI" id="CHEBI:29105"/>
    </ligand>
</feature>
<evidence type="ECO:0000256" key="13">
    <source>
        <dbReference type="PIRSR" id="PIRSR000409-3"/>
    </source>
</evidence>
<comment type="catalytic activity">
    <reaction evidence="1">
        <text>a 4-O-methyl-thymidine in DNA + L-cysteinyl-[protein] = a thymidine in DNA + S-methyl-L-cysteinyl-[protein]</text>
        <dbReference type="Rhea" id="RHEA:53428"/>
        <dbReference type="Rhea" id="RHEA-COMP:10131"/>
        <dbReference type="Rhea" id="RHEA-COMP:10132"/>
        <dbReference type="Rhea" id="RHEA-COMP:13555"/>
        <dbReference type="Rhea" id="RHEA-COMP:13556"/>
        <dbReference type="ChEBI" id="CHEBI:29950"/>
        <dbReference type="ChEBI" id="CHEBI:82612"/>
        <dbReference type="ChEBI" id="CHEBI:137386"/>
        <dbReference type="ChEBI" id="CHEBI:137387"/>
        <dbReference type="EC" id="2.1.1.63"/>
    </reaction>
</comment>
<comment type="similarity">
    <text evidence="2">Belongs to the MGMT family.</text>
</comment>
<dbReference type="EMBL" id="WBUI01000004">
    <property type="protein sequence ID" value="KAB2933947.1"/>
    <property type="molecule type" value="Genomic_DNA"/>
</dbReference>
<comment type="cofactor">
    <cofactor evidence="13">
        <name>Zn(2+)</name>
        <dbReference type="ChEBI" id="CHEBI:29105"/>
    </cofactor>
    <text evidence="13">Binds 1 zinc ion per subunit.</text>
</comment>
<name>A0A833H367_9LEPT</name>
<evidence type="ECO:0000256" key="11">
    <source>
        <dbReference type="ARBA" id="ARBA00049348"/>
    </source>
</evidence>
<dbReference type="NCBIfam" id="TIGR00589">
    <property type="entry name" value="ogt"/>
    <property type="match status" value="1"/>
</dbReference>
<feature type="domain" description="HTH araC/xylS-type" evidence="14">
    <location>
        <begin position="104"/>
        <end position="204"/>
    </location>
</feature>
<dbReference type="NCBIfam" id="NF011964">
    <property type="entry name" value="PRK15435.1"/>
    <property type="match status" value="1"/>
</dbReference>
<dbReference type="Proteomes" id="UP000460298">
    <property type="component" value="Unassembled WGS sequence"/>
</dbReference>
<dbReference type="PROSITE" id="PS00374">
    <property type="entry name" value="MGMT"/>
    <property type="match status" value="1"/>
</dbReference>
<keyword evidence="9" id="KW-0804">Transcription</keyword>
<sequence length="382" mass="42511">MTADTASLKTLAEERWNALISRRSHVPDASTSGLAVPLNPALLDPGFFYGVKTTKIYCRPTCPSKLARRENVVFFDTIEMARRAGFRPCKRCRPDDASFTAKNDDIIAALCRYIDGCDHIPTLQELSQLSSVSPYHLHRLFCERTGLTPRQYAAQHRRERLRSELRKSRSVTDALYQSGYNAGSRFYSDADRTTGMLPSKYRKGGEGVVIRYATGRCSLGRILVAESDRGICAVLFADHDDNLRRELTAMFPGARIMEDSESLTGRLCAVTAHIEHPGRSFSLPLDLQGTVFQRRVWQELQTLSPGTTIAYADLARRIGSPDAVRAVAGACAANRHAVVIPCHRVLRSDGSISGYRWGVERKKLLIEREKQSLTATDGQTTT</sequence>
<dbReference type="InterPro" id="IPR036388">
    <property type="entry name" value="WH-like_DNA-bd_sf"/>
</dbReference>
<feature type="binding site" evidence="13">
    <location>
        <position position="89"/>
    </location>
    <ligand>
        <name>Zn(2+)</name>
        <dbReference type="ChEBI" id="CHEBI:29105"/>
    </ligand>
</feature>
<dbReference type="Pfam" id="PF12833">
    <property type="entry name" value="HTH_18"/>
    <property type="match status" value="1"/>
</dbReference>
<feature type="binding site" evidence="13">
    <location>
        <position position="92"/>
    </location>
    <ligand>
        <name>Zn(2+)</name>
        <dbReference type="ChEBI" id="CHEBI:29105"/>
    </ligand>
</feature>
<dbReference type="EC" id="2.1.1.63" evidence="3"/>
<dbReference type="Pfam" id="PF02805">
    <property type="entry name" value="Ada_Zn_binding"/>
    <property type="match status" value="1"/>
</dbReference>
<dbReference type="InterPro" id="IPR018060">
    <property type="entry name" value="HTH_AraC"/>
</dbReference>
<keyword evidence="15" id="KW-0238">DNA-binding</keyword>
<dbReference type="PROSITE" id="PS01124">
    <property type="entry name" value="HTH_ARAC_FAMILY_2"/>
    <property type="match status" value="1"/>
</dbReference>
<evidence type="ECO:0000256" key="6">
    <source>
        <dbReference type="ARBA" id="ARBA00022763"/>
    </source>
</evidence>
<dbReference type="PANTHER" id="PTHR10815">
    <property type="entry name" value="METHYLATED-DNA--PROTEIN-CYSTEINE METHYLTRANSFERASE"/>
    <property type="match status" value="1"/>
</dbReference>
<keyword evidence="6" id="KW-0227">DNA damage</keyword>
<evidence type="ECO:0000256" key="2">
    <source>
        <dbReference type="ARBA" id="ARBA00008711"/>
    </source>
</evidence>
<dbReference type="SUPFAM" id="SSF46689">
    <property type="entry name" value="Homeodomain-like"/>
    <property type="match status" value="1"/>
</dbReference>
<dbReference type="InterPro" id="IPR036631">
    <property type="entry name" value="MGMT_N_sf"/>
</dbReference>
<evidence type="ECO:0000313" key="15">
    <source>
        <dbReference type="EMBL" id="KAB2933947.1"/>
    </source>
</evidence>
<organism evidence="15 16">
    <name type="scientific">Leptonema illini</name>
    <dbReference type="NCBI Taxonomy" id="183"/>
    <lineage>
        <taxon>Bacteria</taxon>
        <taxon>Pseudomonadati</taxon>
        <taxon>Spirochaetota</taxon>
        <taxon>Spirochaetia</taxon>
        <taxon>Leptospirales</taxon>
        <taxon>Leptospiraceae</taxon>
        <taxon>Leptonema</taxon>
    </lineage>
</organism>
<dbReference type="Pfam" id="PF01035">
    <property type="entry name" value="DNA_binding_1"/>
    <property type="match status" value="1"/>
</dbReference>
<keyword evidence="10" id="KW-0234">DNA repair</keyword>
<feature type="binding site" evidence="13">
    <location>
        <position position="58"/>
    </location>
    <ligand>
        <name>Zn(2+)</name>
        <dbReference type="ChEBI" id="CHEBI:29105"/>
    </ligand>
</feature>
<evidence type="ECO:0000256" key="4">
    <source>
        <dbReference type="ARBA" id="ARBA00022603"/>
    </source>
</evidence>
<dbReference type="Gene3D" id="3.30.160.70">
    <property type="entry name" value="Methylated DNA-protein cysteine methyltransferase domain"/>
    <property type="match status" value="1"/>
</dbReference>
<comment type="catalytic activity">
    <reaction evidence="11">
        <text>a 6-O-methyl-2'-deoxyguanosine in DNA + L-cysteinyl-[protein] = S-methyl-L-cysteinyl-[protein] + a 2'-deoxyguanosine in DNA</text>
        <dbReference type="Rhea" id="RHEA:24000"/>
        <dbReference type="Rhea" id="RHEA-COMP:10131"/>
        <dbReference type="Rhea" id="RHEA-COMP:10132"/>
        <dbReference type="Rhea" id="RHEA-COMP:11367"/>
        <dbReference type="Rhea" id="RHEA-COMP:11368"/>
        <dbReference type="ChEBI" id="CHEBI:29950"/>
        <dbReference type="ChEBI" id="CHEBI:82612"/>
        <dbReference type="ChEBI" id="CHEBI:85445"/>
        <dbReference type="ChEBI" id="CHEBI:85448"/>
        <dbReference type="EC" id="2.1.1.63"/>
    </reaction>
</comment>
<evidence type="ECO:0000256" key="5">
    <source>
        <dbReference type="ARBA" id="ARBA00022679"/>
    </source>
</evidence>
<dbReference type="InterPro" id="IPR008332">
    <property type="entry name" value="MethylG_MeTrfase_N"/>
</dbReference>
<dbReference type="SUPFAM" id="SSF57884">
    <property type="entry name" value="Ada DNA repair protein, N-terminal domain (N-Ada 10)"/>
    <property type="match status" value="1"/>
</dbReference>
<dbReference type="GO" id="GO:0003700">
    <property type="term" value="F:DNA-binding transcription factor activity"/>
    <property type="evidence" value="ECO:0007669"/>
    <property type="project" value="InterPro"/>
</dbReference>
<dbReference type="InterPro" id="IPR036217">
    <property type="entry name" value="MethylDNA_cys_MeTrfase_DNAb"/>
</dbReference>
<dbReference type="PANTHER" id="PTHR10815:SF14">
    <property type="entry name" value="BIFUNCTIONAL TRANSCRIPTIONAL ACTIVATOR_DNA REPAIR ENZYME ADA"/>
    <property type="match status" value="1"/>
</dbReference>
<dbReference type="InterPro" id="IPR009057">
    <property type="entry name" value="Homeodomain-like_sf"/>
</dbReference>
<keyword evidence="7" id="KW-0805">Transcription regulation</keyword>
<dbReference type="CDD" id="cd06445">
    <property type="entry name" value="ATase"/>
    <property type="match status" value="1"/>
</dbReference>
<keyword evidence="13" id="KW-0479">Metal-binding</keyword>
<gene>
    <name evidence="15" type="primary">ada</name>
    <name evidence="15" type="ORF">F9K24_05635</name>
</gene>
<evidence type="ECO:0000313" key="16">
    <source>
        <dbReference type="Proteomes" id="UP000460298"/>
    </source>
</evidence>
<dbReference type="InterPro" id="IPR004026">
    <property type="entry name" value="Ada_DNA_repair_Zn-bd"/>
</dbReference>
<keyword evidence="4 15" id="KW-0489">Methyltransferase</keyword>
<dbReference type="GO" id="GO:0006281">
    <property type="term" value="P:DNA repair"/>
    <property type="evidence" value="ECO:0007669"/>
    <property type="project" value="UniProtKB-KW"/>
</dbReference>
<dbReference type="Pfam" id="PF02870">
    <property type="entry name" value="Methyltransf_1N"/>
    <property type="match status" value="1"/>
</dbReference>
<dbReference type="InterPro" id="IPR001497">
    <property type="entry name" value="MethylDNA_cys_MeTrfase_AS"/>
</dbReference>
<dbReference type="PIRSF" id="PIRSF000409">
    <property type="entry name" value="Ada"/>
    <property type="match status" value="1"/>
</dbReference>
<accession>A0A833H367</accession>
<keyword evidence="5 15" id="KW-0808">Transferase</keyword>
<comment type="caution">
    <text evidence="15">The sequence shown here is derived from an EMBL/GenBank/DDBJ whole genome shotgun (WGS) entry which is preliminary data.</text>
</comment>
<dbReference type="SMART" id="SM00342">
    <property type="entry name" value="HTH_ARAC"/>
    <property type="match status" value="1"/>
</dbReference>
<reference evidence="15 16" key="1">
    <citation type="submission" date="2019-10" db="EMBL/GenBank/DDBJ databases">
        <title>Extracellular Electron Transfer in a Candidatus Methanoperedens spp. Enrichment Culture.</title>
        <authorList>
            <person name="Berger S."/>
            <person name="Rangel Shaw D."/>
            <person name="Berben T."/>
            <person name="In 'T Zandt M."/>
            <person name="Frank J."/>
            <person name="Reimann J."/>
            <person name="Jetten M.S.M."/>
            <person name="Welte C.U."/>
        </authorList>
    </citation>
    <scope>NUCLEOTIDE SEQUENCE [LARGE SCALE GENOMIC DNA]</scope>
    <source>
        <strain evidence="15">SB12</strain>
    </source>
</reference>
<feature type="active site" description="Nucleophile; methyl group acceptor from either O6-methylguanine or O4-methylthymine" evidence="12">
    <location>
        <position position="342"/>
    </location>
</feature>
<evidence type="ECO:0000256" key="12">
    <source>
        <dbReference type="PIRSR" id="PIRSR000409-1"/>
    </source>
</evidence>
<keyword evidence="8" id="KW-0010">Activator</keyword>
<evidence type="ECO:0000256" key="1">
    <source>
        <dbReference type="ARBA" id="ARBA00001286"/>
    </source>
</evidence>
<proteinExistence type="inferred from homology"/>
<dbReference type="Gene3D" id="3.40.10.10">
    <property type="entry name" value="DNA Methylphosphotriester Repair Domain"/>
    <property type="match status" value="1"/>
</dbReference>
<dbReference type="AlphaFoldDB" id="A0A833H367"/>
<evidence type="ECO:0000256" key="9">
    <source>
        <dbReference type="ARBA" id="ARBA00023163"/>
    </source>
</evidence>
<keyword evidence="13" id="KW-0862">Zinc</keyword>
<dbReference type="Gene3D" id="1.10.10.60">
    <property type="entry name" value="Homeodomain-like"/>
    <property type="match status" value="1"/>
</dbReference>
<dbReference type="SUPFAM" id="SSF53155">
    <property type="entry name" value="Methylated DNA-protein cysteine methyltransferase domain"/>
    <property type="match status" value="1"/>
</dbReference>
<dbReference type="FunFam" id="1.10.10.10:FF:000214">
    <property type="entry name" value="Methylated-DNA--protein-cysteine methyltransferase"/>
    <property type="match status" value="1"/>
</dbReference>
<dbReference type="SUPFAM" id="SSF46767">
    <property type="entry name" value="Methylated DNA-protein cysteine methyltransferase, C-terminal domain"/>
    <property type="match status" value="1"/>
</dbReference>
<evidence type="ECO:0000256" key="7">
    <source>
        <dbReference type="ARBA" id="ARBA00023015"/>
    </source>
</evidence>
<dbReference type="InterPro" id="IPR016221">
    <property type="entry name" value="Bifunct_regulatory_prot_Ada"/>
</dbReference>
<evidence type="ECO:0000256" key="8">
    <source>
        <dbReference type="ARBA" id="ARBA00023159"/>
    </source>
</evidence>
<feature type="active site" description="Nucleophile; methyl group acceptor from methylphosphotriester" evidence="12">
    <location>
        <position position="58"/>
    </location>
</feature>
<dbReference type="Gene3D" id="1.10.10.10">
    <property type="entry name" value="Winged helix-like DNA-binding domain superfamily/Winged helix DNA-binding domain"/>
    <property type="match status" value="1"/>
</dbReference>
<dbReference type="GO" id="GO:0008270">
    <property type="term" value="F:zinc ion binding"/>
    <property type="evidence" value="ECO:0007669"/>
    <property type="project" value="InterPro"/>
</dbReference>
<protein>
    <recommendedName>
        <fullName evidence="3">methylated-DNA--[protein]-cysteine S-methyltransferase</fullName>
        <ecNumber evidence="3">2.1.1.63</ecNumber>
    </recommendedName>
</protein>
<dbReference type="GO" id="GO:0003908">
    <property type="term" value="F:methylated-DNA-[protein]-cysteine S-methyltransferase activity"/>
    <property type="evidence" value="ECO:0007669"/>
    <property type="project" value="UniProtKB-EC"/>
</dbReference>